<organism evidence="14 15">
    <name type="scientific">Saitozyma podzolica</name>
    <dbReference type="NCBI Taxonomy" id="1890683"/>
    <lineage>
        <taxon>Eukaryota</taxon>
        <taxon>Fungi</taxon>
        <taxon>Dikarya</taxon>
        <taxon>Basidiomycota</taxon>
        <taxon>Agaricomycotina</taxon>
        <taxon>Tremellomycetes</taxon>
        <taxon>Tremellales</taxon>
        <taxon>Trimorphomycetaceae</taxon>
        <taxon>Saitozyma</taxon>
    </lineage>
</organism>
<keyword evidence="2" id="KW-0813">Transport</keyword>
<dbReference type="GO" id="GO:0048284">
    <property type="term" value="P:organelle fusion"/>
    <property type="evidence" value="ECO:0007669"/>
    <property type="project" value="TreeGrafter"/>
</dbReference>
<keyword evidence="5" id="KW-0862">Zinc</keyword>
<proteinExistence type="inferred from homology"/>
<dbReference type="GO" id="GO:0006886">
    <property type="term" value="P:intracellular protein transport"/>
    <property type="evidence" value="ECO:0007669"/>
    <property type="project" value="UniProtKB-UniRule"/>
</dbReference>
<dbReference type="Pfam" id="PF17122">
    <property type="entry name" value="zf-C3H2C3"/>
    <property type="match status" value="1"/>
</dbReference>
<dbReference type="Pfam" id="PF23341">
    <property type="entry name" value="PEP5_VPS11_N"/>
    <property type="match status" value="1"/>
</dbReference>
<comment type="caution">
    <text evidence="14">The sequence shown here is derived from an EMBL/GenBank/DDBJ whole genome shotgun (WGS) entry which is preliminary data.</text>
</comment>
<feature type="region of interest" description="Disordered" evidence="10">
    <location>
        <begin position="213"/>
        <end position="236"/>
    </location>
</feature>
<feature type="domain" description="Vacuolar protein sorting protein 11 C-terminal" evidence="11">
    <location>
        <begin position="1074"/>
        <end position="1117"/>
    </location>
</feature>
<keyword evidence="3" id="KW-0479">Metal-binding</keyword>
<evidence type="ECO:0000256" key="3">
    <source>
        <dbReference type="ARBA" id="ARBA00022723"/>
    </source>
</evidence>
<dbReference type="GO" id="GO:0007032">
    <property type="term" value="P:endosome organization"/>
    <property type="evidence" value="ECO:0007669"/>
    <property type="project" value="TreeGrafter"/>
</dbReference>
<dbReference type="InterPro" id="IPR001841">
    <property type="entry name" value="Znf_RING"/>
</dbReference>
<dbReference type="STRING" id="1890683.A0A427YID7"/>
<gene>
    <name evidence="14" type="ORF">EHS25_010024</name>
</gene>
<evidence type="ECO:0000313" key="14">
    <source>
        <dbReference type="EMBL" id="RSH90848.1"/>
    </source>
</evidence>
<dbReference type="InterPro" id="IPR057307">
    <property type="entry name" value="PEP5_VPS11_N"/>
</dbReference>
<dbReference type="EMBL" id="RSCD01000009">
    <property type="protein sequence ID" value="RSH90848.1"/>
    <property type="molecule type" value="Genomic_DNA"/>
</dbReference>
<feature type="domain" description="PEP5/VPS11 N-terminal" evidence="13">
    <location>
        <begin position="19"/>
        <end position="402"/>
    </location>
</feature>
<dbReference type="Pfam" id="PF23356">
    <property type="entry name" value="TPR_PEP5_VPS11"/>
    <property type="match status" value="1"/>
</dbReference>
<keyword evidence="4" id="KW-0863">Zinc-finger</keyword>
<dbReference type="Pfam" id="PF12451">
    <property type="entry name" value="VPS11_C"/>
    <property type="match status" value="1"/>
</dbReference>
<protein>
    <submittedName>
        <fullName evidence="14">Uncharacterized protein</fullName>
    </submittedName>
</protein>
<dbReference type="GO" id="GO:0030897">
    <property type="term" value="C:HOPS complex"/>
    <property type="evidence" value="ECO:0007669"/>
    <property type="project" value="TreeGrafter"/>
</dbReference>
<dbReference type="GO" id="GO:0005768">
    <property type="term" value="C:endosome"/>
    <property type="evidence" value="ECO:0007669"/>
    <property type="project" value="TreeGrafter"/>
</dbReference>
<evidence type="ECO:0000259" key="11">
    <source>
        <dbReference type="Pfam" id="PF12451"/>
    </source>
</evidence>
<comment type="similarity">
    <text evidence="1">Belongs to the VPS11 family.</text>
</comment>
<dbReference type="Proteomes" id="UP000279259">
    <property type="component" value="Unassembled WGS sequence"/>
</dbReference>
<feature type="compositionally biased region" description="Low complexity" evidence="10">
    <location>
        <begin position="877"/>
        <end position="909"/>
    </location>
</feature>
<evidence type="ECO:0000256" key="7">
    <source>
        <dbReference type="ARBA" id="ARBA00023136"/>
    </source>
</evidence>
<feature type="region of interest" description="Disordered" evidence="10">
    <location>
        <begin position="671"/>
        <end position="697"/>
    </location>
</feature>
<name>A0A427YID7_9TREE</name>
<dbReference type="GO" id="GO:0007033">
    <property type="term" value="P:vacuole organization"/>
    <property type="evidence" value="ECO:0007669"/>
    <property type="project" value="TreeGrafter"/>
</dbReference>
<dbReference type="InterPro" id="IPR000547">
    <property type="entry name" value="Clathrin_H-chain/VPS_repeat"/>
</dbReference>
<dbReference type="InterPro" id="IPR016528">
    <property type="entry name" value="VPS11"/>
</dbReference>
<feature type="repeat" description="CHCR" evidence="9">
    <location>
        <begin position="459"/>
        <end position="614"/>
    </location>
</feature>
<feature type="compositionally biased region" description="Polar residues" evidence="10">
    <location>
        <begin position="757"/>
        <end position="773"/>
    </location>
</feature>
<sequence length="1123" mass="122442">MASSTAGPSQPASLSAPQWRQFTFFDLDDVKDADDISQSPRALRDLAPPIVLTPTSPSSPLAPSVILASGNSIALLDRQFAPERSFRAWEGTGRATALVEAGGLLVAIGEEEGSRYPVLKIWDLTRDEKRKGPERASGPVLMRNVRIQHGQRPHPVSSTALTSNLSHLAIGLGDGTVLLYRHLLQSLTTSPTSLTSLPKARVIHESPEPVTGLGFREAFSPSTTAPSRAPESDKSGTSSLSLFIVTTNRVLSAPVSGKGGEARTVDELGCGLGCAVMDWDRREMVLARDEAIYLYGPEGRGACYAYEGPKSSITVFKHNLIIVSPPFVPSASSASATVRHYVSKSASSGDASTDIAKVTVFDLQNKVVAYSGTFRDGVRDVFCQWGGIFVFGGNNKLARLDEHTTAAKLEVLYRRNLYTLAISLARSQGINEAGVADIHRRYGDYLYGKGDFDGAMAQFVKTLGHLQPSYVIRKFLDAQRIHNLTTYLQELHSRGLANPDLTTLLLNCYTKTGDRSRLDSFIRSETIRTESGDTTDELPFDLDTAIRVCRQAGFFEHATYLARKYGRHEEYLRIQIEDAEQYDEALKYLRGLGPDACQENMVLYGRTLLHHVPEGTTDLLIELCSGTLGKKLPITANLEQAKANGPGGPAMLSYLGYNRVAGMFTGDAPAGASSGLASDARPAQTQPNGDSKGARVAEPGEVNGLVDALASAVDDEPTYEPPSPRQYFAHFVDHRDQFERFLESVAATLWNQIVPRPSQSRQRAATEPLSTRGSPPADDVFLDPVISDQRAVWNTLLEIYLSTLSSTSEAVSTASRQKALGLLQSQLPYDPMHALILCSTADFTDGLVGLWENMGMYEDVLRWYMAQPPGEGSPQPNGTGNSNGDSTNPRHPSASAPAVTSSSSSSPSPSDEVLRYLALYGPTNHHLYPLVLRYLTSSPQILSRHAKQLPELLETIDELRIMPPLAVVQLLSRNGVASVGTVKEWLKVKVAETRQDVESDKHLVQSYRSETATREKEIVDLANPKQPEVFQVTRCAACGGQLDLPSVHFMCKHSYHQRCLSDSDPECILCARQHSVIREIRRNQTSLADRHDLFLSEVREADDGFGVVAGAFGRGLMGKKVEG</sequence>
<evidence type="ECO:0000259" key="13">
    <source>
        <dbReference type="Pfam" id="PF23341"/>
    </source>
</evidence>
<keyword evidence="6" id="KW-0653">Protein transport</keyword>
<dbReference type="InterPro" id="IPR024763">
    <property type="entry name" value="VPS11_C"/>
</dbReference>
<evidence type="ECO:0000256" key="5">
    <source>
        <dbReference type="ARBA" id="ARBA00022833"/>
    </source>
</evidence>
<dbReference type="PROSITE" id="PS50236">
    <property type="entry name" value="CHCR"/>
    <property type="match status" value="1"/>
</dbReference>
<feature type="region of interest" description="Disordered" evidence="10">
    <location>
        <begin position="757"/>
        <end position="776"/>
    </location>
</feature>
<dbReference type="AlphaFoldDB" id="A0A427YID7"/>
<dbReference type="GO" id="GO:0006904">
    <property type="term" value="P:vesicle docking involved in exocytosis"/>
    <property type="evidence" value="ECO:0007669"/>
    <property type="project" value="TreeGrafter"/>
</dbReference>
<feature type="domain" description="RING-type" evidence="12">
    <location>
        <begin position="1035"/>
        <end position="1063"/>
    </location>
</feature>
<evidence type="ECO:0000313" key="15">
    <source>
        <dbReference type="Proteomes" id="UP000279259"/>
    </source>
</evidence>
<feature type="region of interest" description="Disordered" evidence="10">
    <location>
        <begin position="867"/>
        <end position="909"/>
    </location>
</feature>
<dbReference type="PANTHER" id="PTHR23323">
    <property type="entry name" value="VACUOLAR PROTEIN SORTING-ASSOCIATED PROTEIN"/>
    <property type="match status" value="1"/>
</dbReference>
<dbReference type="PIRSF" id="PIRSF007860">
    <property type="entry name" value="VPS11"/>
    <property type="match status" value="1"/>
</dbReference>
<dbReference type="OrthoDB" id="26184at2759"/>
<reference evidence="14 15" key="1">
    <citation type="submission" date="2018-11" db="EMBL/GenBank/DDBJ databases">
        <title>Genome sequence of Saitozyma podzolica DSM 27192.</title>
        <authorList>
            <person name="Aliyu H."/>
            <person name="Gorte O."/>
            <person name="Ochsenreither K."/>
        </authorList>
    </citation>
    <scope>NUCLEOTIDE SEQUENCE [LARGE SCALE GENOMIC DNA]</scope>
    <source>
        <strain evidence="14 15">DSM 27192</strain>
    </source>
</reference>
<evidence type="ECO:0000256" key="6">
    <source>
        <dbReference type="ARBA" id="ARBA00022927"/>
    </source>
</evidence>
<keyword evidence="15" id="KW-1185">Reference proteome</keyword>
<comment type="subcellular location">
    <subcellularLocation>
        <location evidence="8">Endomembrane system</location>
        <topology evidence="8">Peripheral membrane protein</topology>
        <orientation evidence="8">Cytoplasmic side</orientation>
    </subcellularLocation>
</comment>
<evidence type="ECO:0000256" key="2">
    <source>
        <dbReference type="ARBA" id="ARBA00022448"/>
    </source>
</evidence>
<dbReference type="CDD" id="cd16688">
    <property type="entry name" value="RING-H2_Vps11"/>
    <property type="match status" value="1"/>
</dbReference>
<evidence type="ECO:0000259" key="12">
    <source>
        <dbReference type="Pfam" id="PF17122"/>
    </source>
</evidence>
<dbReference type="GO" id="GO:0008270">
    <property type="term" value="F:zinc ion binding"/>
    <property type="evidence" value="ECO:0007669"/>
    <property type="project" value="UniProtKB-KW"/>
</dbReference>
<keyword evidence="7" id="KW-0472">Membrane</keyword>
<evidence type="ECO:0000256" key="4">
    <source>
        <dbReference type="ARBA" id="ARBA00022771"/>
    </source>
</evidence>
<evidence type="ECO:0000256" key="1">
    <source>
        <dbReference type="ARBA" id="ARBA00007070"/>
    </source>
</evidence>
<dbReference type="PANTHER" id="PTHR23323:SF24">
    <property type="entry name" value="VACUOLAR PROTEIN SORTING-ASSOCIATED PROTEIN 11 HOMOLOG"/>
    <property type="match status" value="1"/>
</dbReference>
<evidence type="ECO:0000256" key="9">
    <source>
        <dbReference type="PROSITE-ProRule" id="PRU01006"/>
    </source>
</evidence>
<dbReference type="GO" id="GO:0030674">
    <property type="term" value="F:protein-macromolecule adaptor activity"/>
    <property type="evidence" value="ECO:0007669"/>
    <property type="project" value="TreeGrafter"/>
</dbReference>
<accession>A0A427YID7</accession>
<evidence type="ECO:0000256" key="10">
    <source>
        <dbReference type="SAM" id="MobiDB-lite"/>
    </source>
</evidence>
<evidence type="ECO:0000256" key="8">
    <source>
        <dbReference type="ARBA" id="ARBA00029433"/>
    </source>
</evidence>
<dbReference type="InterPro" id="IPR057308">
    <property type="entry name" value="CHCR_PEP5_VPS11"/>
</dbReference>